<dbReference type="GO" id="GO:0009094">
    <property type="term" value="P:L-phenylalanine biosynthetic process"/>
    <property type="evidence" value="ECO:0007669"/>
    <property type="project" value="InterPro"/>
</dbReference>
<feature type="signal peptide" evidence="1">
    <location>
        <begin position="1"/>
        <end position="24"/>
    </location>
</feature>
<dbReference type="Gene3D" id="3.40.190.10">
    <property type="entry name" value="Periplasmic binding protein-like II"/>
    <property type="match status" value="2"/>
</dbReference>
<dbReference type="Pfam" id="PF00800">
    <property type="entry name" value="PDT"/>
    <property type="match status" value="1"/>
</dbReference>
<dbReference type="PANTHER" id="PTHR12959:SF11">
    <property type="entry name" value="GPI TRANSAMIDASE COMPONENT PIG-T"/>
    <property type="match status" value="1"/>
</dbReference>
<dbReference type="GO" id="GO:0004664">
    <property type="term" value="F:prephenate dehydratase activity"/>
    <property type="evidence" value="ECO:0007669"/>
    <property type="project" value="InterPro"/>
</dbReference>
<gene>
    <name evidence="3" type="ORF">AG1IA_04129</name>
</gene>
<sequence>MMSATPPSMQLWPLLAIFASFVRAQDRETFYEQLWIEPFQDGKLLAQFEFLTVLKDVPRRPDTLSIEDSCKFSIEKYSVTELHLSLNAGKWNYKTWGVPLVPSVASGAELWAWMGHTHNETTEAIDARWHGLTNALAGLFCASLGSMDARRTITPEVAFRPEGDLPRGASNAHSPLLSLTSPIDYPHSLRYAAMPSENVCTENLTPFVKLLPCKAHAGIASLLNPHRLFDADWHGMSITVRWLENTGIELRLGFGAIMDPVRLSEDSMHWSFQSLFGRGLHKSCLIASKSKVLVGMGPTSEGSALLPYGHKLLKMSDTRSLAVYDVSHSECPYSSPVFLMASPVPGSRQRRVPVVAFASDPRSTGPVSPQLPITVRRVLTGAEQTHGGLLLSITNEGNTEFTTAWLETMPWFIQFFLHTLELRVDGQKRDDLLSRLTFIPPRDDLRRASMLEAILSVPPHSTLQVTVSFRKAFILYTEHPPDAHRGWDLPAAVITPLCAEADSKTMELTHRYGLGLVDTCGTRLYTSTLLVDLATPDFSMPYNVIIMTSTVVALFFGSIFNLLTRKFVIVRVGNPRSVYRTTIALMKSEQLRVAYLGPQGTYSHQAAAAAFKNAPATFLSCKTISHTFEAVCEDRVEFSCIPLENSLHGSVIETLDLLRVDRPLERAVSITSEFTIGIEHCLIACRGVRIEEITRVLSHEQALGQCHDFLSTHLPNVAQVRTASTASAAEHLLELSEKGDSLARCSAAICSRICVDMHKELELVQNGIQDGESKETTHRLARLWLTSTSVNFTRFIILSKIPLPAQIRLPTLQRALLRCILPPVNKSNVSNPTVTLSSIIRSIPSDIQVLRVDRRPSLCKTPFHDCAFLEVVCQPPLSAGDHGPDTISQLWRDKVATGAKDVNSQVHGGDLPCCRILGAW</sequence>
<dbReference type="STRING" id="983506.L8WZN4"/>
<dbReference type="InterPro" id="IPR001086">
    <property type="entry name" value="Preph_deHydtase"/>
</dbReference>
<evidence type="ECO:0000313" key="4">
    <source>
        <dbReference type="Proteomes" id="UP000011668"/>
    </source>
</evidence>
<dbReference type="SUPFAM" id="SSF53850">
    <property type="entry name" value="Periplasmic binding protein-like II"/>
    <property type="match status" value="1"/>
</dbReference>
<evidence type="ECO:0000256" key="1">
    <source>
        <dbReference type="SAM" id="SignalP"/>
    </source>
</evidence>
<dbReference type="HOGENOM" id="CLU_316910_0_0_1"/>
<dbReference type="Proteomes" id="UP000011668">
    <property type="component" value="Unassembled WGS sequence"/>
</dbReference>
<dbReference type="GO" id="GO:0042765">
    <property type="term" value="C:GPI-anchor transamidase complex"/>
    <property type="evidence" value="ECO:0007669"/>
    <property type="project" value="InterPro"/>
</dbReference>
<dbReference type="PANTHER" id="PTHR12959">
    <property type="entry name" value="GPI TRANSAMIDASE COMPONENT PIG-T-RELATED"/>
    <property type="match status" value="1"/>
</dbReference>
<keyword evidence="1" id="KW-0732">Signal</keyword>
<dbReference type="AlphaFoldDB" id="L8WZN4"/>
<evidence type="ECO:0000259" key="2">
    <source>
        <dbReference type="PROSITE" id="PS51171"/>
    </source>
</evidence>
<protein>
    <submittedName>
        <fullName evidence="3">GPI transamidase component GPI16</fullName>
    </submittedName>
</protein>
<feature type="domain" description="Prephenate dehydratase" evidence="2">
    <location>
        <begin position="592"/>
        <end position="782"/>
    </location>
</feature>
<proteinExistence type="predicted"/>
<evidence type="ECO:0000313" key="3">
    <source>
        <dbReference type="EMBL" id="ELU41809.1"/>
    </source>
</evidence>
<accession>L8WZN4</accession>
<dbReference type="PROSITE" id="PS51171">
    <property type="entry name" value="PREPHENATE_DEHYDR_3"/>
    <property type="match status" value="1"/>
</dbReference>
<dbReference type="InterPro" id="IPR007245">
    <property type="entry name" value="PIG-T"/>
</dbReference>
<feature type="chain" id="PRO_5003997096" evidence="1">
    <location>
        <begin position="25"/>
        <end position="920"/>
    </location>
</feature>
<dbReference type="OrthoDB" id="331263at2759"/>
<comment type="caution">
    <text evidence="3">The sequence shown here is derived from an EMBL/GenBank/DDBJ whole genome shotgun (WGS) entry which is preliminary data.</text>
</comment>
<name>L8WZN4_THACA</name>
<reference evidence="3 4" key="1">
    <citation type="journal article" date="2013" name="Nat. Commun.">
        <title>The evolution and pathogenic mechanisms of the rice sheath blight pathogen.</title>
        <authorList>
            <person name="Zheng A."/>
            <person name="Lin R."/>
            <person name="Xu L."/>
            <person name="Qin P."/>
            <person name="Tang C."/>
            <person name="Ai P."/>
            <person name="Zhang D."/>
            <person name="Liu Y."/>
            <person name="Sun Z."/>
            <person name="Feng H."/>
            <person name="Wang Y."/>
            <person name="Chen Y."/>
            <person name="Liang X."/>
            <person name="Fu R."/>
            <person name="Li Q."/>
            <person name="Zhang J."/>
            <person name="Yu X."/>
            <person name="Xie Z."/>
            <person name="Ding L."/>
            <person name="Guan P."/>
            <person name="Tang J."/>
            <person name="Liang Y."/>
            <person name="Wang S."/>
            <person name="Deng Q."/>
            <person name="Li S."/>
            <person name="Zhu J."/>
            <person name="Wang L."/>
            <person name="Liu H."/>
            <person name="Li P."/>
        </authorList>
    </citation>
    <scope>NUCLEOTIDE SEQUENCE [LARGE SCALE GENOMIC DNA]</scope>
    <source>
        <strain evidence="4">AG-1 IA</strain>
    </source>
</reference>
<dbReference type="EMBL" id="AFRT01000985">
    <property type="protein sequence ID" value="ELU41809.1"/>
    <property type="molecule type" value="Genomic_DNA"/>
</dbReference>
<dbReference type="CDD" id="cd13532">
    <property type="entry name" value="PBP2_PDT_like"/>
    <property type="match status" value="1"/>
</dbReference>
<keyword evidence="4" id="KW-1185">Reference proteome</keyword>
<dbReference type="Pfam" id="PF04113">
    <property type="entry name" value="Gpi16"/>
    <property type="match status" value="2"/>
</dbReference>
<organism evidence="3 4">
    <name type="scientific">Thanatephorus cucumeris (strain AG1-IA)</name>
    <name type="common">Rice sheath blight fungus</name>
    <name type="synonym">Rhizoctonia solani</name>
    <dbReference type="NCBI Taxonomy" id="983506"/>
    <lineage>
        <taxon>Eukaryota</taxon>
        <taxon>Fungi</taxon>
        <taxon>Dikarya</taxon>
        <taxon>Basidiomycota</taxon>
        <taxon>Agaricomycotina</taxon>
        <taxon>Agaricomycetes</taxon>
        <taxon>Cantharellales</taxon>
        <taxon>Ceratobasidiaceae</taxon>
        <taxon>Rhizoctonia</taxon>
        <taxon>Rhizoctonia solani AG-1</taxon>
    </lineage>
</organism>
<dbReference type="GO" id="GO:0016255">
    <property type="term" value="P:attachment of GPI anchor to protein"/>
    <property type="evidence" value="ECO:0007669"/>
    <property type="project" value="InterPro"/>
</dbReference>